<feature type="region of interest" description="Disordered" evidence="1">
    <location>
        <begin position="1"/>
        <end position="45"/>
    </location>
</feature>
<proteinExistence type="predicted"/>
<dbReference type="HOGENOM" id="CLU_1470433_0_0_1"/>
<reference evidence="2" key="1">
    <citation type="submission" date="2015-04" db="UniProtKB">
        <authorList>
            <consortium name="EnsemblPlants"/>
        </authorList>
    </citation>
    <scope>IDENTIFICATION</scope>
    <source>
        <strain evidence="2">SL10</strain>
    </source>
</reference>
<reference evidence="2" key="2">
    <citation type="submission" date="2018-04" db="EMBL/GenBank/DDBJ databases">
        <title>OnivRS2 (Oryza nivara Reference Sequence Version 2).</title>
        <authorList>
            <person name="Zhang J."/>
            <person name="Kudrna D."/>
            <person name="Lee S."/>
            <person name="Talag J."/>
            <person name="Rajasekar S."/>
            <person name="Welchert J."/>
            <person name="Hsing Y.-I."/>
            <person name="Wing R.A."/>
        </authorList>
    </citation>
    <scope>NUCLEOTIDE SEQUENCE [LARGE SCALE GENOMIC DNA]</scope>
    <source>
        <strain evidence="2">SL10</strain>
    </source>
</reference>
<dbReference type="EnsemblPlants" id="ONIVA07G04200.1">
    <property type="protein sequence ID" value="ONIVA07G04200.1"/>
    <property type="gene ID" value="ONIVA07G04200"/>
</dbReference>
<dbReference type="Gramene" id="ONIVA07G04200.1">
    <property type="protein sequence ID" value="ONIVA07G04200.1"/>
    <property type="gene ID" value="ONIVA07G04200"/>
</dbReference>
<evidence type="ECO:0000256" key="1">
    <source>
        <dbReference type="SAM" id="MobiDB-lite"/>
    </source>
</evidence>
<dbReference type="Proteomes" id="UP000006591">
    <property type="component" value="Chromosome 7"/>
</dbReference>
<evidence type="ECO:0000313" key="2">
    <source>
        <dbReference type="EnsemblPlants" id="ONIVA07G04200.1"/>
    </source>
</evidence>
<evidence type="ECO:0000313" key="3">
    <source>
        <dbReference type="Proteomes" id="UP000006591"/>
    </source>
</evidence>
<dbReference type="AlphaFoldDB" id="A0A0E0HXH9"/>
<keyword evidence="3" id="KW-1185">Reference proteome</keyword>
<feature type="compositionally biased region" description="Polar residues" evidence="1">
    <location>
        <begin position="25"/>
        <end position="36"/>
    </location>
</feature>
<organism evidence="2">
    <name type="scientific">Oryza nivara</name>
    <name type="common">Indian wild rice</name>
    <name type="synonym">Oryza sativa f. spontanea</name>
    <dbReference type="NCBI Taxonomy" id="4536"/>
    <lineage>
        <taxon>Eukaryota</taxon>
        <taxon>Viridiplantae</taxon>
        <taxon>Streptophyta</taxon>
        <taxon>Embryophyta</taxon>
        <taxon>Tracheophyta</taxon>
        <taxon>Spermatophyta</taxon>
        <taxon>Magnoliopsida</taxon>
        <taxon>Liliopsida</taxon>
        <taxon>Poales</taxon>
        <taxon>Poaceae</taxon>
        <taxon>BOP clade</taxon>
        <taxon>Oryzoideae</taxon>
        <taxon>Oryzeae</taxon>
        <taxon>Oryzinae</taxon>
        <taxon>Oryza</taxon>
    </lineage>
</organism>
<sequence>MSWIEFRSQEQAKGLSPRREETEQSRAGQRKGSSISKEPYPISQVTDPIQSLVHDPISQTDEEVDAVATLQIFSLFGERGGGGAAEARSVEENEVSSNLGATPVKIRIATVLRLQIATKSRNTGATQIDEFRAKEVDEHQDDGARNLENTDEMLEGHKGTNQDIIQYEMGWLSDEKNVFVVNTN</sequence>
<accession>A0A0E0HXH9</accession>
<name>A0A0E0HXH9_ORYNI</name>
<protein>
    <submittedName>
        <fullName evidence="2">Uncharacterized protein</fullName>
    </submittedName>
</protein>